<keyword evidence="4" id="KW-1185">Reference proteome</keyword>
<reference evidence="3" key="1">
    <citation type="submission" date="2021-01" db="EMBL/GenBank/DDBJ databases">
        <title>Whole genome shotgun sequence of Virgisporangium aliadipatigenens NBRC 105644.</title>
        <authorList>
            <person name="Komaki H."/>
            <person name="Tamura T."/>
        </authorList>
    </citation>
    <scope>NUCLEOTIDE SEQUENCE</scope>
    <source>
        <strain evidence="3">NBRC 105644</strain>
    </source>
</reference>
<dbReference type="EMBL" id="BOPF01000022">
    <property type="protein sequence ID" value="GIJ48794.1"/>
    <property type="molecule type" value="Genomic_DNA"/>
</dbReference>
<proteinExistence type="predicted"/>
<feature type="compositionally biased region" description="Gly residues" evidence="1">
    <location>
        <begin position="180"/>
        <end position="189"/>
    </location>
</feature>
<evidence type="ECO:0000313" key="4">
    <source>
        <dbReference type="Proteomes" id="UP000619260"/>
    </source>
</evidence>
<name>A0A8J3YNH6_9ACTN</name>
<dbReference type="RefSeq" id="WP_203902268.1">
    <property type="nucleotide sequence ID" value="NZ_BOPF01000022.1"/>
</dbReference>
<evidence type="ECO:0000313" key="3">
    <source>
        <dbReference type="EMBL" id="GIJ48794.1"/>
    </source>
</evidence>
<feature type="compositionally biased region" description="Low complexity" evidence="1">
    <location>
        <begin position="54"/>
        <end position="79"/>
    </location>
</feature>
<accession>A0A8J3YNH6</accession>
<evidence type="ECO:0008006" key="5">
    <source>
        <dbReference type="Google" id="ProtNLM"/>
    </source>
</evidence>
<dbReference type="AlphaFoldDB" id="A0A8J3YNH6"/>
<feature type="chain" id="PRO_5039411070" description="Secreted protein" evidence="2">
    <location>
        <begin position="22"/>
        <end position="189"/>
    </location>
</feature>
<feature type="region of interest" description="Disordered" evidence="1">
    <location>
        <begin position="162"/>
        <end position="189"/>
    </location>
</feature>
<gene>
    <name evidence="3" type="ORF">Val02_56800</name>
</gene>
<feature type="signal peptide" evidence="2">
    <location>
        <begin position="1"/>
        <end position="21"/>
    </location>
</feature>
<feature type="region of interest" description="Disordered" evidence="1">
    <location>
        <begin position="51"/>
        <end position="79"/>
    </location>
</feature>
<evidence type="ECO:0000256" key="2">
    <source>
        <dbReference type="SAM" id="SignalP"/>
    </source>
</evidence>
<organism evidence="3 4">
    <name type="scientific">Virgisporangium aliadipatigenens</name>
    <dbReference type="NCBI Taxonomy" id="741659"/>
    <lineage>
        <taxon>Bacteria</taxon>
        <taxon>Bacillati</taxon>
        <taxon>Actinomycetota</taxon>
        <taxon>Actinomycetes</taxon>
        <taxon>Micromonosporales</taxon>
        <taxon>Micromonosporaceae</taxon>
        <taxon>Virgisporangium</taxon>
    </lineage>
</organism>
<evidence type="ECO:0000256" key="1">
    <source>
        <dbReference type="SAM" id="MobiDB-lite"/>
    </source>
</evidence>
<protein>
    <recommendedName>
        <fullName evidence="5">Secreted protein</fullName>
    </recommendedName>
</protein>
<keyword evidence="2" id="KW-0732">Signal</keyword>
<comment type="caution">
    <text evidence="3">The sequence shown here is derived from an EMBL/GenBank/DDBJ whole genome shotgun (WGS) entry which is preliminary data.</text>
</comment>
<sequence length="189" mass="18314">MRKHWAIGAGLWLAAAGLTTAAGVAAINTVGDNIAGSPTRPLSEADVAGRLSVDGSPTASAPAADGAPSAGATSPTPSAAAAAPSTAAAVPTTRTAAFAGPGGTVFASCAGDLASLLSATPQQGWTATTIARGPAAVVSVRFARSDGGNSQWGGAPSSFRTDIRCVNGTPEGTVDREDTGGGYPNGPRR</sequence>
<dbReference type="Proteomes" id="UP000619260">
    <property type="component" value="Unassembled WGS sequence"/>
</dbReference>